<keyword evidence="1" id="KW-0812">Transmembrane</keyword>
<reference evidence="3" key="1">
    <citation type="journal article" date="2019" name="Int. J. Syst. Evol. Microbiol.">
        <title>The Global Catalogue of Microorganisms (GCM) 10K type strain sequencing project: providing services to taxonomists for standard genome sequencing and annotation.</title>
        <authorList>
            <consortium name="The Broad Institute Genomics Platform"/>
            <consortium name="The Broad Institute Genome Sequencing Center for Infectious Disease"/>
            <person name="Wu L."/>
            <person name="Ma J."/>
        </authorList>
    </citation>
    <scope>NUCLEOTIDE SEQUENCE [LARGE SCALE GENOMIC DNA]</scope>
    <source>
        <strain evidence="3">JCM 15749</strain>
    </source>
</reference>
<proteinExistence type="predicted"/>
<keyword evidence="3" id="KW-1185">Reference proteome</keyword>
<dbReference type="EMBL" id="BAAAPY010000001">
    <property type="protein sequence ID" value="GAA2070461.1"/>
    <property type="molecule type" value="Genomic_DNA"/>
</dbReference>
<sequence>MSDHDDDGDWRKGLGLVIAVLVASVAVFALVIGAGLGVVTLLGLA</sequence>
<evidence type="ECO:0000256" key="1">
    <source>
        <dbReference type="SAM" id="Phobius"/>
    </source>
</evidence>
<evidence type="ECO:0000313" key="2">
    <source>
        <dbReference type="EMBL" id="GAA2070461.1"/>
    </source>
</evidence>
<gene>
    <name evidence="2" type="ORF">GCM10009821_04480</name>
</gene>
<accession>A0ABP5HFX1</accession>
<evidence type="ECO:0000313" key="3">
    <source>
        <dbReference type="Proteomes" id="UP001501480"/>
    </source>
</evidence>
<feature type="transmembrane region" description="Helical" evidence="1">
    <location>
        <begin position="16"/>
        <end position="44"/>
    </location>
</feature>
<protein>
    <submittedName>
        <fullName evidence="2">Uncharacterized protein</fullName>
    </submittedName>
</protein>
<dbReference type="RefSeq" id="WP_344323774.1">
    <property type="nucleotide sequence ID" value="NZ_BAAAPY010000001.1"/>
</dbReference>
<name>A0ABP5HFX1_9ACTN</name>
<organism evidence="2 3">
    <name type="scientific">Aeromicrobium halocynthiae</name>
    <dbReference type="NCBI Taxonomy" id="560557"/>
    <lineage>
        <taxon>Bacteria</taxon>
        <taxon>Bacillati</taxon>
        <taxon>Actinomycetota</taxon>
        <taxon>Actinomycetes</taxon>
        <taxon>Propionibacteriales</taxon>
        <taxon>Nocardioidaceae</taxon>
        <taxon>Aeromicrobium</taxon>
    </lineage>
</organism>
<keyword evidence="1" id="KW-0472">Membrane</keyword>
<dbReference type="Proteomes" id="UP001501480">
    <property type="component" value="Unassembled WGS sequence"/>
</dbReference>
<keyword evidence="1" id="KW-1133">Transmembrane helix</keyword>
<comment type="caution">
    <text evidence="2">The sequence shown here is derived from an EMBL/GenBank/DDBJ whole genome shotgun (WGS) entry which is preliminary data.</text>
</comment>